<evidence type="ECO:0000313" key="2">
    <source>
        <dbReference type="EMBL" id="KAH7295173.1"/>
    </source>
</evidence>
<dbReference type="Pfam" id="PF26369">
    <property type="entry name" value="UPF0426"/>
    <property type="match status" value="1"/>
</dbReference>
<dbReference type="InterPro" id="IPR040278">
    <property type="entry name" value="UPF0426"/>
</dbReference>
<feature type="region of interest" description="Disordered" evidence="1">
    <location>
        <begin position="100"/>
        <end position="120"/>
    </location>
</feature>
<dbReference type="PANTHER" id="PTHR35996:SF1">
    <property type="entry name" value="OS04G0528100 PROTEIN"/>
    <property type="match status" value="1"/>
</dbReference>
<protein>
    <submittedName>
        <fullName evidence="2">Uncharacterized protein</fullName>
    </submittedName>
</protein>
<sequence length="120" mass="13584">MALVITSHTNFQGSMVRHAPYATDRWQQRNAFLCLSDRRRNRSIKLQANALFSPQDDPIVKEALKEPVAFLGGVFAGFLRLDLNEDPLREWIANTSQAAGIQDEVEEVEEEETPAEITIE</sequence>
<evidence type="ECO:0000313" key="3">
    <source>
        <dbReference type="Proteomes" id="UP000825935"/>
    </source>
</evidence>
<dbReference type="EMBL" id="CM035432">
    <property type="protein sequence ID" value="KAH7295173.1"/>
    <property type="molecule type" value="Genomic_DNA"/>
</dbReference>
<comment type="caution">
    <text evidence="2">The sequence shown here is derived from an EMBL/GenBank/DDBJ whole genome shotgun (WGS) entry which is preliminary data.</text>
</comment>
<proteinExistence type="predicted"/>
<name>A0A8T2RI03_CERRI</name>
<dbReference type="OMA" id="PSTAMWK"/>
<accession>A0A8T2RI03</accession>
<dbReference type="AlphaFoldDB" id="A0A8T2RI03"/>
<keyword evidence="3" id="KW-1185">Reference proteome</keyword>
<dbReference type="PANTHER" id="PTHR35996">
    <property type="entry name" value="OSJNBA0038O10.25 PROTEIN"/>
    <property type="match status" value="1"/>
</dbReference>
<reference evidence="2 3" key="1">
    <citation type="submission" date="2021-08" db="EMBL/GenBank/DDBJ databases">
        <title>WGS assembly of Ceratopteris richardii.</title>
        <authorList>
            <person name="Marchant D.B."/>
            <person name="Chen G."/>
            <person name="Jenkins J."/>
            <person name="Shu S."/>
            <person name="Leebens-Mack J."/>
            <person name="Grimwood J."/>
            <person name="Schmutz J."/>
            <person name="Soltis P."/>
            <person name="Soltis D."/>
            <person name="Chen Z.-H."/>
        </authorList>
    </citation>
    <scope>NUCLEOTIDE SEQUENCE [LARGE SCALE GENOMIC DNA]</scope>
    <source>
        <strain evidence="2">Whitten #5841</strain>
        <tissue evidence="2">Leaf</tissue>
    </source>
</reference>
<dbReference type="OrthoDB" id="784484at2759"/>
<evidence type="ECO:0000256" key="1">
    <source>
        <dbReference type="SAM" id="MobiDB-lite"/>
    </source>
</evidence>
<feature type="compositionally biased region" description="Acidic residues" evidence="1">
    <location>
        <begin position="103"/>
        <end position="120"/>
    </location>
</feature>
<organism evidence="2 3">
    <name type="scientific">Ceratopteris richardii</name>
    <name type="common">Triangle waterfern</name>
    <dbReference type="NCBI Taxonomy" id="49495"/>
    <lineage>
        <taxon>Eukaryota</taxon>
        <taxon>Viridiplantae</taxon>
        <taxon>Streptophyta</taxon>
        <taxon>Embryophyta</taxon>
        <taxon>Tracheophyta</taxon>
        <taxon>Polypodiopsida</taxon>
        <taxon>Polypodiidae</taxon>
        <taxon>Polypodiales</taxon>
        <taxon>Pteridineae</taxon>
        <taxon>Pteridaceae</taxon>
        <taxon>Parkerioideae</taxon>
        <taxon>Ceratopteris</taxon>
    </lineage>
</organism>
<dbReference type="Proteomes" id="UP000825935">
    <property type="component" value="Chromosome 27"/>
</dbReference>
<gene>
    <name evidence="2" type="ORF">KP509_27G035900</name>
</gene>